<protein>
    <submittedName>
        <fullName evidence="1">Uncharacterized protein</fullName>
    </submittedName>
</protein>
<dbReference type="EMBL" id="LXQA010428912">
    <property type="protein sequence ID" value="MCI51240.1"/>
    <property type="molecule type" value="Genomic_DNA"/>
</dbReference>
<organism evidence="1 2">
    <name type="scientific">Trifolium medium</name>
    <dbReference type="NCBI Taxonomy" id="97028"/>
    <lineage>
        <taxon>Eukaryota</taxon>
        <taxon>Viridiplantae</taxon>
        <taxon>Streptophyta</taxon>
        <taxon>Embryophyta</taxon>
        <taxon>Tracheophyta</taxon>
        <taxon>Spermatophyta</taxon>
        <taxon>Magnoliopsida</taxon>
        <taxon>eudicotyledons</taxon>
        <taxon>Gunneridae</taxon>
        <taxon>Pentapetalae</taxon>
        <taxon>rosids</taxon>
        <taxon>fabids</taxon>
        <taxon>Fabales</taxon>
        <taxon>Fabaceae</taxon>
        <taxon>Papilionoideae</taxon>
        <taxon>50 kb inversion clade</taxon>
        <taxon>NPAAA clade</taxon>
        <taxon>Hologalegina</taxon>
        <taxon>IRL clade</taxon>
        <taxon>Trifolieae</taxon>
        <taxon>Trifolium</taxon>
    </lineage>
</organism>
<reference evidence="1 2" key="1">
    <citation type="journal article" date="2018" name="Front. Plant Sci.">
        <title>Red Clover (Trifolium pratense) and Zigzag Clover (T. medium) - A Picture of Genomic Similarities and Differences.</title>
        <authorList>
            <person name="Dluhosova J."/>
            <person name="Istvanek J."/>
            <person name="Nedelnik J."/>
            <person name="Repkova J."/>
        </authorList>
    </citation>
    <scope>NUCLEOTIDE SEQUENCE [LARGE SCALE GENOMIC DNA]</scope>
    <source>
        <strain evidence="2">cv. 10/8</strain>
        <tissue evidence="1">Leaf</tissue>
    </source>
</reference>
<comment type="caution">
    <text evidence="1">The sequence shown here is derived from an EMBL/GenBank/DDBJ whole genome shotgun (WGS) entry which is preliminary data.</text>
</comment>
<feature type="non-terminal residue" evidence="1">
    <location>
        <position position="48"/>
    </location>
</feature>
<dbReference type="AlphaFoldDB" id="A0A392STI8"/>
<accession>A0A392STI8</accession>
<evidence type="ECO:0000313" key="1">
    <source>
        <dbReference type="EMBL" id="MCI51240.1"/>
    </source>
</evidence>
<proteinExistence type="predicted"/>
<dbReference type="Proteomes" id="UP000265520">
    <property type="component" value="Unassembled WGS sequence"/>
</dbReference>
<keyword evidence="2" id="KW-1185">Reference proteome</keyword>
<evidence type="ECO:0000313" key="2">
    <source>
        <dbReference type="Proteomes" id="UP000265520"/>
    </source>
</evidence>
<sequence length="48" mass="5341">MLDFVLEKALGARILTQDARNSSLDAKIYSGMRGKWRLGREAVTDDAT</sequence>
<name>A0A392STI8_9FABA</name>